<reference evidence="3 4" key="1">
    <citation type="submission" date="2015-11" db="EMBL/GenBank/DDBJ databases">
        <title>Genomic analysis of 38 Legionella species identifies large and diverse effector repertoires.</title>
        <authorList>
            <person name="Burstein D."/>
            <person name="Amaro F."/>
            <person name="Zusman T."/>
            <person name="Lifshitz Z."/>
            <person name="Cohen O."/>
            <person name="Gilbert J.A."/>
            <person name="Pupko T."/>
            <person name="Shuman H.A."/>
            <person name="Segal G."/>
        </authorList>
    </citation>
    <scope>NUCLEOTIDE SEQUENCE [LARGE SCALE GENOMIC DNA]</scope>
    <source>
        <strain evidence="3 4">ATCC 51914</strain>
    </source>
</reference>
<comment type="caution">
    <text evidence="3">The sequence shown here is derived from an EMBL/GenBank/DDBJ whole genome shotgun (WGS) entry which is preliminary data.</text>
</comment>
<evidence type="ECO:0000313" key="3">
    <source>
        <dbReference type="EMBL" id="KTD82662.1"/>
    </source>
</evidence>
<evidence type="ECO:0000256" key="2">
    <source>
        <dbReference type="SAM" id="SignalP"/>
    </source>
</evidence>
<feature type="region of interest" description="Disordered" evidence="1">
    <location>
        <begin position="28"/>
        <end position="58"/>
    </location>
</feature>
<dbReference type="PATRIC" id="fig|66969.6.peg.518"/>
<sequence>MKNTRIVALIFASLTLISLSSMLGACHTSTHNSEATQDGYGGAGGHGGGHGGMGGGGH</sequence>
<accession>A0A0W1AMW2</accession>
<feature type="chain" id="PRO_5006919982" description="Glycine-rich protein" evidence="2">
    <location>
        <begin position="26"/>
        <end position="58"/>
    </location>
</feature>
<name>A0A0W1AMW2_9GAMM</name>
<feature type="compositionally biased region" description="Gly residues" evidence="1">
    <location>
        <begin position="39"/>
        <end position="58"/>
    </location>
</feature>
<dbReference type="AlphaFoldDB" id="A0A0W1AMW2"/>
<evidence type="ECO:0008006" key="5">
    <source>
        <dbReference type="Google" id="ProtNLM"/>
    </source>
</evidence>
<keyword evidence="2" id="KW-0732">Signal</keyword>
<dbReference type="PROSITE" id="PS51257">
    <property type="entry name" value="PROKAR_LIPOPROTEIN"/>
    <property type="match status" value="1"/>
</dbReference>
<evidence type="ECO:0000313" key="4">
    <source>
        <dbReference type="Proteomes" id="UP000054729"/>
    </source>
</evidence>
<keyword evidence="4" id="KW-1185">Reference proteome</keyword>
<dbReference type="EMBL" id="LNZB01000008">
    <property type="protein sequence ID" value="KTD82662.1"/>
    <property type="molecule type" value="Genomic_DNA"/>
</dbReference>
<dbReference type="Proteomes" id="UP000054729">
    <property type="component" value="Unassembled WGS sequence"/>
</dbReference>
<evidence type="ECO:0000256" key="1">
    <source>
        <dbReference type="SAM" id="MobiDB-lite"/>
    </source>
</evidence>
<feature type="signal peptide" evidence="2">
    <location>
        <begin position="1"/>
        <end position="25"/>
    </location>
</feature>
<protein>
    <recommendedName>
        <fullName evidence="5">Glycine-rich protein</fullName>
    </recommendedName>
</protein>
<dbReference type="RefSeq" id="WP_165481842.1">
    <property type="nucleotide sequence ID" value="NZ_CAAAIQ010000009.1"/>
</dbReference>
<gene>
    <name evidence="3" type="ORF">Lwal_0482</name>
</gene>
<organism evidence="3 4">
    <name type="scientific">Legionella waltersii</name>
    <dbReference type="NCBI Taxonomy" id="66969"/>
    <lineage>
        <taxon>Bacteria</taxon>
        <taxon>Pseudomonadati</taxon>
        <taxon>Pseudomonadota</taxon>
        <taxon>Gammaproteobacteria</taxon>
        <taxon>Legionellales</taxon>
        <taxon>Legionellaceae</taxon>
        <taxon>Legionella</taxon>
    </lineage>
</organism>
<proteinExistence type="predicted"/>